<dbReference type="Proteomes" id="UP001596481">
    <property type="component" value="Unassembled WGS sequence"/>
</dbReference>
<evidence type="ECO:0000256" key="4">
    <source>
        <dbReference type="ARBA" id="ARBA00022692"/>
    </source>
</evidence>
<dbReference type="Pfam" id="PF01554">
    <property type="entry name" value="MatE"/>
    <property type="match status" value="2"/>
</dbReference>
<keyword evidence="6 8" id="KW-0472">Membrane</keyword>
<keyword evidence="10" id="KW-1185">Reference proteome</keyword>
<proteinExistence type="predicted"/>
<protein>
    <submittedName>
        <fullName evidence="9">MATE family efflux transporter</fullName>
    </submittedName>
</protein>
<feature type="transmembrane region" description="Helical" evidence="8">
    <location>
        <begin position="265"/>
        <end position="282"/>
    </location>
</feature>
<feature type="transmembrane region" description="Helical" evidence="8">
    <location>
        <begin position="369"/>
        <end position="386"/>
    </location>
</feature>
<evidence type="ECO:0000256" key="3">
    <source>
        <dbReference type="ARBA" id="ARBA00022475"/>
    </source>
</evidence>
<feature type="transmembrane region" description="Helical" evidence="8">
    <location>
        <begin position="328"/>
        <end position="349"/>
    </location>
</feature>
<dbReference type="GO" id="GO:0005886">
    <property type="term" value="C:plasma membrane"/>
    <property type="evidence" value="ECO:0007669"/>
    <property type="project" value="UniProtKB-SubCell"/>
</dbReference>
<organism evidence="9 10">
    <name type="scientific">Haloferax namakaokahaiae</name>
    <dbReference type="NCBI Taxonomy" id="1748331"/>
    <lineage>
        <taxon>Archaea</taxon>
        <taxon>Methanobacteriati</taxon>
        <taxon>Methanobacteriota</taxon>
        <taxon>Stenosarchaea group</taxon>
        <taxon>Halobacteria</taxon>
        <taxon>Halobacteriales</taxon>
        <taxon>Haloferacaceae</taxon>
        <taxon>Haloferax</taxon>
    </lineage>
</organism>
<feature type="transmembrane region" description="Helical" evidence="8">
    <location>
        <begin position="398"/>
        <end position="422"/>
    </location>
</feature>
<feature type="transmembrane region" description="Helical" evidence="8">
    <location>
        <begin position="288"/>
        <end position="307"/>
    </location>
</feature>
<evidence type="ECO:0000256" key="7">
    <source>
        <dbReference type="SAM" id="MobiDB-lite"/>
    </source>
</evidence>
<feature type="transmembrane region" description="Helical" evidence="8">
    <location>
        <begin position="102"/>
        <end position="120"/>
    </location>
</feature>
<keyword evidence="2" id="KW-0813">Transport</keyword>
<dbReference type="NCBIfam" id="TIGR00797">
    <property type="entry name" value="matE"/>
    <property type="match status" value="1"/>
</dbReference>
<evidence type="ECO:0000313" key="10">
    <source>
        <dbReference type="Proteomes" id="UP001596481"/>
    </source>
</evidence>
<dbReference type="EMBL" id="JBHTAA010000002">
    <property type="protein sequence ID" value="MFC7203049.1"/>
    <property type="molecule type" value="Genomic_DNA"/>
</dbReference>
<dbReference type="CDD" id="cd13142">
    <property type="entry name" value="MATE_like_12"/>
    <property type="match status" value="1"/>
</dbReference>
<feature type="transmembrane region" description="Helical" evidence="8">
    <location>
        <begin position="206"/>
        <end position="227"/>
    </location>
</feature>
<feature type="region of interest" description="Disordered" evidence="7">
    <location>
        <begin position="457"/>
        <end position="478"/>
    </location>
</feature>
<dbReference type="AlphaFoldDB" id="A0ABD5ZCQ0"/>
<sequence length="478" mass="50681">MSLFKDREEFDLTEGNIVKPLVFLSLPIVVTNLLQTAYNLADTFWLGQYSTEALAAISFAFPMVFLLISLGMGLSVAGSVLVAQHTGAEEGDKAEYAASQTVTFAFLGSLVFGVLSYPLVGPFLDFLGASPAVLPGATSYMQVIALGLPFMFGFFVFVSLMRGAGDTITPMLVMFGTVVLNVVLDPFFINGWALGPIQFPELGIQGAAIATVISRTLAMAVGLGIMLSGSRGIQIHLTDMRPDFEYLRKILQIGVPANIEGTGRALSVNALLLVVGLFPTAVVAGFGIGVRVFSVIFLPAIAVARGVETMSGQNIGAGKYDRAEQANYIAAKGLFVILSIAGVFIFLVPEPIVAVFSDDPAVIGVGAQFLRYVSLSFGFIGIMRAFSGGFRGAGKTLIAAAISIVTLAGIRLPITFVASQYFLGVRGIWLAFFVSNATGAIIAWFWFRRGTWRDGDVRGTPGRGSPSEDDGDIPATTD</sequence>
<comment type="caution">
    <text evidence="9">The sequence shown here is derived from an EMBL/GenBank/DDBJ whole genome shotgun (WGS) entry which is preliminary data.</text>
</comment>
<keyword evidence="4 8" id="KW-0812">Transmembrane</keyword>
<dbReference type="PIRSF" id="PIRSF006603">
    <property type="entry name" value="DinF"/>
    <property type="match status" value="1"/>
</dbReference>
<dbReference type="InterPro" id="IPR052031">
    <property type="entry name" value="Membrane_Transporter-Flippase"/>
</dbReference>
<comment type="subcellular location">
    <subcellularLocation>
        <location evidence="1">Cell membrane</location>
        <topology evidence="1">Multi-pass membrane protein</topology>
    </subcellularLocation>
</comment>
<accession>A0ABD5ZCQ0</accession>
<evidence type="ECO:0000256" key="1">
    <source>
        <dbReference type="ARBA" id="ARBA00004651"/>
    </source>
</evidence>
<dbReference type="PANTHER" id="PTHR43549">
    <property type="entry name" value="MULTIDRUG RESISTANCE PROTEIN YPNP-RELATED"/>
    <property type="match status" value="1"/>
</dbReference>
<feature type="transmembrane region" description="Helical" evidence="8">
    <location>
        <begin position="140"/>
        <end position="160"/>
    </location>
</feature>
<evidence type="ECO:0000256" key="5">
    <source>
        <dbReference type="ARBA" id="ARBA00022989"/>
    </source>
</evidence>
<dbReference type="RefSeq" id="WP_390222364.1">
    <property type="nucleotide sequence ID" value="NZ_JBHTAA010000002.1"/>
</dbReference>
<feature type="transmembrane region" description="Helical" evidence="8">
    <location>
        <begin position="428"/>
        <end position="447"/>
    </location>
</feature>
<evidence type="ECO:0000256" key="6">
    <source>
        <dbReference type="ARBA" id="ARBA00023136"/>
    </source>
</evidence>
<gene>
    <name evidence="9" type="ORF">ACFQJC_05960</name>
</gene>
<evidence type="ECO:0000313" key="9">
    <source>
        <dbReference type="EMBL" id="MFC7203049.1"/>
    </source>
</evidence>
<keyword evidence="5 8" id="KW-1133">Transmembrane helix</keyword>
<feature type="transmembrane region" description="Helical" evidence="8">
    <location>
        <begin position="172"/>
        <end position="194"/>
    </location>
</feature>
<name>A0ABD5ZCQ0_9EURY</name>
<evidence type="ECO:0000256" key="8">
    <source>
        <dbReference type="SAM" id="Phobius"/>
    </source>
</evidence>
<keyword evidence="3" id="KW-1003">Cell membrane</keyword>
<feature type="transmembrane region" description="Helical" evidence="8">
    <location>
        <begin position="53"/>
        <end position="82"/>
    </location>
</feature>
<feature type="transmembrane region" description="Helical" evidence="8">
    <location>
        <begin position="21"/>
        <end position="41"/>
    </location>
</feature>
<dbReference type="InterPro" id="IPR002528">
    <property type="entry name" value="MATE_fam"/>
</dbReference>
<dbReference type="PANTHER" id="PTHR43549:SF2">
    <property type="entry name" value="MULTIDRUG RESISTANCE PROTEIN NORM-RELATED"/>
    <property type="match status" value="1"/>
</dbReference>
<dbReference type="InterPro" id="IPR048279">
    <property type="entry name" value="MdtK-like"/>
</dbReference>
<reference evidence="9 10" key="1">
    <citation type="journal article" date="2019" name="Int. J. Syst. Evol. Microbiol.">
        <title>The Global Catalogue of Microorganisms (GCM) 10K type strain sequencing project: providing services to taxonomists for standard genome sequencing and annotation.</title>
        <authorList>
            <consortium name="The Broad Institute Genomics Platform"/>
            <consortium name="The Broad Institute Genome Sequencing Center for Infectious Disease"/>
            <person name="Wu L."/>
            <person name="Ma J."/>
        </authorList>
    </citation>
    <scope>NUCLEOTIDE SEQUENCE [LARGE SCALE GENOMIC DNA]</scope>
    <source>
        <strain evidence="9 10">DSM 29988</strain>
    </source>
</reference>
<evidence type="ECO:0000256" key="2">
    <source>
        <dbReference type="ARBA" id="ARBA00022448"/>
    </source>
</evidence>